<dbReference type="RefSeq" id="WP_185673013.1">
    <property type="nucleotide sequence ID" value="NZ_JACJVP010000064.1"/>
</dbReference>
<keyword evidence="2" id="KW-1185">Reference proteome</keyword>
<proteinExistence type="predicted"/>
<dbReference type="AlphaFoldDB" id="A0A7X0RX09"/>
<evidence type="ECO:0000313" key="2">
    <source>
        <dbReference type="Proteomes" id="UP000547209"/>
    </source>
</evidence>
<accession>A0A7X0RX09</accession>
<sequence>MTTNEDRDTYMAAFVDVLSEIRLLRKTGRPLGPRPLSAASRLQEETAKLMRALAELSGRTHELPSGLFRHIRRSPNSGEPAFFNESARIARVGREET</sequence>
<dbReference type="EMBL" id="JACJVP010000064">
    <property type="protein sequence ID" value="MBB6675155.1"/>
    <property type="molecule type" value="Genomic_DNA"/>
</dbReference>
<organism evidence="1 2">
    <name type="scientific">Cohnella nanjingensis</name>
    <dbReference type="NCBI Taxonomy" id="1387779"/>
    <lineage>
        <taxon>Bacteria</taxon>
        <taxon>Bacillati</taxon>
        <taxon>Bacillota</taxon>
        <taxon>Bacilli</taxon>
        <taxon>Bacillales</taxon>
        <taxon>Paenibacillaceae</taxon>
        <taxon>Cohnella</taxon>
    </lineage>
</organism>
<protein>
    <submittedName>
        <fullName evidence="1">Uncharacterized protein</fullName>
    </submittedName>
</protein>
<reference evidence="1 2" key="1">
    <citation type="submission" date="2020-08" db="EMBL/GenBank/DDBJ databases">
        <title>Cohnella phylogeny.</title>
        <authorList>
            <person name="Dunlap C."/>
        </authorList>
    </citation>
    <scope>NUCLEOTIDE SEQUENCE [LARGE SCALE GENOMIC DNA]</scope>
    <source>
        <strain evidence="1 2">DSM 28246</strain>
    </source>
</reference>
<gene>
    <name evidence="1" type="ORF">H7C19_31285</name>
</gene>
<comment type="caution">
    <text evidence="1">The sequence shown here is derived from an EMBL/GenBank/DDBJ whole genome shotgun (WGS) entry which is preliminary data.</text>
</comment>
<name>A0A7X0RX09_9BACL</name>
<dbReference type="Proteomes" id="UP000547209">
    <property type="component" value="Unassembled WGS sequence"/>
</dbReference>
<evidence type="ECO:0000313" key="1">
    <source>
        <dbReference type="EMBL" id="MBB6675155.1"/>
    </source>
</evidence>